<dbReference type="OrthoDB" id="9806951at2"/>
<dbReference type="CDD" id="cd01127">
    <property type="entry name" value="TrwB_TraG_TraD_VirD4"/>
    <property type="match status" value="1"/>
</dbReference>
<dbReference type="GO" id="GO:0004386">
    <property type="term" value="F:helicase activity"/>
    <property type="evidence" value="ECO:0007669"/>
    <property type="project" value="UniProtKB-KW"/>
</dbReference>
<evidence type="ECO:0000313" key="4">
    <source>
        <dbReference type="Proteomes" id="UP000092482"/>
    </source>
</evidence>
<organism evidence="3 4">
    <name type="scientific">Serinicoccus hydrothermalis</name>
    <dbReference type="NCBI Taxonomy" id="1758689"/>
    <lineage>
        <taxon>Bacteria</taxon>
        <taxon>Bacillati</taxon>
        <taxon>Actinomycetota</taxon>
        <taxon>Actinomycetes</taxon>
        <taxon>Micrococcales</taxon>
        <taxon>Ornithinimicrobiaceae</taxon>
        <taxon>Serinicoccus</taxon>
    </lineage>
</organism>
<dbReference type="SUPFAM" id="SSF52540">
    <property type="entry name" value="P-loop containing nucleoside triphosphate hydrolases"/>
    <property type="match status" value="1"/>
</dbReference>
<keyword evidence="3" id="KW-0547">Nucleotide-binding</keyword>
<evidence type="ECO:0000313" key="3">
    <source>
        <dbReference type="EMBL" id="ANS78063.1"/>
    </source>
</evidence>
<dbReference type="Gene3D" id="3.40.50.300">
    <property type="entry name" value="P-loop containing nucleotide triphosphate hydrolases"/>
    <property type="match status" value="2"/>
</dbReference>
<keyword evidence="4" id="KW-1185">Reference proteome</keyword>
<dbReference type="Pfam" id="PF01935">
    <property type="entry name" value="DUF87"/>
    <property type="match status" value="1"/>
</dbReference>
<dbReference type="InterPro" id="IPR002789">
    <property type="entry name" value="HerA_central"/>
</dbReference>
<reference evidence="3 4" key="1">
    <citation type="submission" date="2016-03" db="EMBL/GenBank/DDBJ databases">
        <title>Shallow-sea hydrothermal system.</title>
        <authorList>
            <person name="Tang K."/>
        </authorList>
    </citation>
    <scope>NUCLEOTIDE SEQUENCE [LARGE SCALE GENOMIC DNA]</scope>
    <source>
        <strain evidence="3 4">JLT9</strain>
    </source>
</reference>
<dbReference type="PATRIC" id="fig|1758689.4.peg.693"/>
<dbReference type="InterPro" id="IPR027417">
    <property type="entry name" value="P-loop_NTPase"/>
</dbReference>
<dbReference type="Proteomes" id="UP000092482">
    <property type="component" value="Chromosome"/>
</dbReference>
<dbReference type="EMBL" id="CP014989">
    <property type="protein sequence ID" value="ANS78063.1"/>
    <property type="molecule type" value="Genomic_DNA"/>
</dbReference>
<keyword evidence="3" id="KW-0378">Hydrolase</keyword>
<dbReference type="KEGG" id="serj:SGUI_0667"/>
<dbReference type="RefSeq" id="WP_066636328.1">
    <property type="nucleotide sequence ID" value="NZ_CP014989.1"/>
</dbReference>
<feature type="region of interest" description="Disordered" evidence="1">
    <location>
        <begin position="633"/>
        <end position="669"/>
    </location>
</feature>
<accession>A0A1B1N9E6</accession>
<dbReference type="AlphaFoldDB" id="A0A1B1N9E6"/>
<sequence length="669" mass="74674">MIDHELLTRDAVFRVGEVVGIQGRTVRIRVDKAKNGAHLIYRGRLLRNVGVGGYLKITKGFAELVAKVDGEEVAEARGGDAYRSSRDRVERILTVSLIGFMSGGHFRRGVRELPLVGNESFLLDEDEFDRIHSFVDSTDRAVTIGQLAMEHGQDVRVGVNALFASHIGIFGNTGSGKSYTLTKLYHELFAAYGDSQSFKKGARVLLMDFNGEYVNRPGAEQGECNSSVLADNELKTQFILSTRTDDGDRLPLNKVAMEDPVIWTVLLDATEKTQAPFVQRTLQSNYWETKLETGENLASAVAGIVYAAIRSSDPALDKGLVVKFLEEVEGCMGQGAPHELNEYIRDIQSHLGYHSMSKCFYYRAGGVARYANDPNHDSFFQELTYTRIGALGIDPSALQDVDRIRFKLVLQYYSDIFNGYANREHLGPLIKRLESRMPRVKRLIKVSDEPLLDKPLTVISLRDVNVEMRKVIPLLICRQLYDEKKRDADTSRYLNIVVDEAHNILSSASSRESEAWKDYRLETFEEIIKEGRKFGVFLTIASQRPHDISETIISQLHNYFLHRLVNNLDILAIERAVAYLDRVSFESLPILPTGSCVLSGISTQVPVVVDITRLPAIYEPNNRTMTLAGGWVPGADPSEGPVPHEPDRPVLGDGFARNGTLATGEPPLK</sequence>
<keyword evidence="3" id="KW-0347">Helicase</keyword>
<dbReference type="PANTHER" id="PTHR42957">
    <property type="entry name" value="HELICASE MJ1565-RELATED"/>
    <property type="match status" value="1"/>
</dbReference>
<dbReference type="InterPro" id="IPR008571">
    <property type="entry name" value="HerA-like"/>
</dbReference>
<evidence type="ECO:0000259" key="2">
    <source>
        <dbReference type="Pfam" id="PF01935"/>
    </source>
</evidence>
<keyword evidence="3" id="KW-0067">ATP-binding</keyword>
<feature type="domain" description="Helicase HerA central" evidence="2">
    <location>
        <begin position="143"/>
        <end position="265"/>
    </location>
</feature>
<protein>
    <submittedName>
        <fullName evidence="3">Bipolar DNA helicase HerA</fullName>
    </submittedName>
</protein>
<dbReference type="PANTHER" id="PTHR42957:SF1">
    <property type="entry name" value="HELICASE MJ1565-RELATED"/>
    <property type="match status" value="1"/>
</dbReference>
<proteinExistence type="predicted"/>
<name>A0A1B1N9E6_9MICO</name>
<evidence type="ECO:0000256" key="1">
    <source>
        <dbReference type="SAM" id="MobiDB-lite"/>
    </source>
</evidence>
<gene>
    <name evidence="3" type="ORF">SGUI_0667</name>
</gene>